<dbReference type="OrthoDB" id="8479416at2"/>
<dbReference type="Proteomes" id="UP000244069">
    <property type="component" value="Unassembled WGS sequence"/>
</dbReference>
<gene>
    <name evidence="4" type="ORF">C8N44_10538</name>
</gene>
<comment type="caution">
    <text evidence="4">The sequence shown here is derived from an EMBL/GenBank/DDBJ whole genome shotgun (WGS) entry which is preliminary data.</text>
</comment>
<name>A0A2T6B275_9RHOB</name>
<organism evidence="4 5">
    <name type="scientific">Allosediminivita pacifica</name>
    <dbReference type="NCBI Taxonomy" id="1267769"/>
    <lineage>
        <taxon>Bacteria</taxon>
        <taxon>Pseudomonadati</taxon>
        <taxon>Pseudomonadota</taxon>
        <taxon>Alphaproteobacteria</taxon>
        <taxon>Rhodobacterales</taxon>
        <taxon>Paracoccaceae</taxon>
        <taxon>Allosediminivita</taxon>
    </lineage>
</organism>
<evidence type="ECO:0000256" key="2">
    <source>
        <dbReference type="SAM" id="Phobius"/>
    </source>
</evidence>
<keyword evidence="5" id="KW-1185">Reference proteome</keyword>
<evidence type="ECO:0000259" key="3">
    <source>
        <dbReference type="PROSITE" id="PS51724"/>
    </source>
</evidence>
<dbReference type="InterPro" id="IPR036680">
    <property type="entry name" value="SPOR-like_sf"/>
</dbReference>
<dbReference type="Pfam" id="PF05036">
    <property type="entry name" value="SPOR"/>
    <property type="match status" value="1"/>
</dbReference>
<dbReference type="InterPro" id="IPR007730">
    <property type="entry name" value="SPOR-like_dom"/>
</dbReference>
<dbReference type="GO" id="GO:0042834">
    <property type="term" value="F:peptidoglycan binding"/>
    <property type="evidence" value="ECO:0007669"/>
    <property type="project" value="InterPro"/>
</dbReference>
<feature type="transmembrane region" description="Helical" evidence="2">
    <location>
        <begin position="24"/>
        <end position="45"/>
    </location>
</feature>
<sequence>MADYTFDGYDGGDSAPSSARVASLANWAGAAASLALVIGISVWGYRVVMRDVSGVPVVRAMEGPMRITPEDPGGELSDNRTLAVNEVAGNGEASGPVDRLVLAPREAGLGADDVPQGALPELTEDERRARVGGGTSDGAAVSGDPIDALAERLASGTPEGEAAGETAPETNDIDDALASVMADESGATPTVSSRGDVIDADEGDGDAAPFDGPGLSVSLRPRVRPAGIRTASLGTPPAEAAAAVARESAEVREMDPEMLPSGTRLVQIGAFDSPETARTEWDRLRGRFGDYLVDKARVIEKATSGGRVFYRLRAHGFDDLADARRFCAAFVAGNVDCIPVVTR</sequence>
<accession>A0A2T6B275</accession>
<protein>
    <submittedName>
        <fullName evidence="4">Sporulation related protein</fullName>
    </submittedName>
</protein>
<evidence type="ECO:0000313" key="5">
    <source>
        <dbReference type="Proteomes" id="UP000244069"/>
    </source>
</evidence>
<dbReference type="Gene3D" id="3.30.70.1070">
    <property type="entry name" value="Sporulation related repeat"/>
    <property type="match status" value="1"/>
</dbReference>
<dbReference type="PROSITE" id="PS51724">
    <property type="entry name" value="SPOR"/>
    <property type="match status" value="1"/>
</dbReference>
<keyword evidence="2" id="KW-0472">Membrane</keyword>
<dbReference type="RefSeq" id="WP_107975105.1">
    <property type="nucleotide sequence ID" value="NZ_BMEZ01000005.1"/>
</dbReference>
<dbReference type="EMBL" id="QBKN01000005">
    <property type="protein sequence ID" value="PTX50180.1"/>
    <property type="molecule type" value="Genomic_DNA"/>
</dbReference>
<keyword evidence="2" id="KW-1133">Transmembrane helix</keyword>
<evidence type="ECO:0000313" key="4">
    <source>
        <dbReference type="EMBL" id="PTX50180.1"/>
    </source>
</evidence>
<reference evidence="4 5" key="1">
    <citation type="submission" date="2018-04" db="EMBL/GenBank/DDBJ databases">
        <title>Genomic Encyclopedia of Archaeal and Bacterial Type Strains, Phase II (KMG-II): from individual species to whole genera.</title>
        <authorList>
            <person name="Goeker M."/>
        </authorList>
    </citation>
    <scope>NUCLEOTIDE SEQUENCE [LARGE SCALE GENOMIC DNA]</scope>
    <source>
        <strain evidence="4 5">DSM 29329</strain>
    </source>
</reference>
<dbReference type="AlphaFoldDB" id="A0A2T6B275"/>
<feature type="region of interest" description="Disordered" evidence="1">
    <location>
        <begin position="108"/>
        <end position="144"/>
    </location>
</feature>
<evidence type="ECO:0000256" key="1">
    <source>
        <dbReference type="SAM" id="MobiDB-lite"/>
    </source>
</evidence>
<proteinExistence type="predicted"/>
<keyword evidence="2" id="KW-0812">Transmembrane</keyword>
<feature type="domain" description="SPOR" evidence="3">
    <location>
        <begin position="258"/>
        <end position="343"/>
    </location>
</feature>
<dbReference type="SUPFAM" id="SSF110997">
    <property type="entry name" value="Sporulation related repeat"/>
    <property type="match status" value="1"/>
</dbReference>